<gene>
    <name evidence="3" type="ORF">BGLCM_0454</name>
    <name evidence="2" type="ORF">BIFGAL_04436</name>
</gene>
<name>D1NX28_9BIFI</name>
<reference evidence="3 5" key="2">
    <citation type="submission" date="2014-03" db="EMBL/GenBank/DDBJ databases">
        <title>Genomics of Bifidobacteria.</title>
        <authorList>
            <person name="Ventura M."/>
            <person name="Milani C."/>
            <person name="Lugli G.A."/>
        </authorList>
    </citation>
    <scope>NUCLEOTIDE SEQUENCE [LARGE SCALE GENOMIC DNA]</scope>
    <source>
        <strain evidence="3 5">LMG 11596</strain>
    </source>
</reference>
<dbReference type="OrthoDB" id="81897at2"/>
<feature type="transmembrane region" description="Helical" evidence="1">
    <location>
        <begin position="66"/>
        <end position="83"/>
    </location>
</feature>
<dbReference type="EMBL" id="ABXB03000008">
    <property type="protein sequence ID" value="EFA22088.1"/>
    <property type="molecule type" value="Genomic_DNA"/>
</dbReference>
<dbReference type="eggNOG" id="ENOG5032WBP">
    <property type="taxonomic scope" value="Bacteria"/>
</dbReference>
<evidence type="ECO:0000256" key="1">
    <source>
        <dbReference type="SAM" id="Phobius"/>
    </source>
</evidence>
<feature type="transmembrane region" description="Helical" evidence="1">
    <location>
        <begin position="236"/>
        <end position="254"/>
    </location>
</feature>
<evidence type="ECO:0000313" key="5">
    <source>
        <dbReference type="Proteomes" id="UP000029074"/>
    </source>
</evidence>
<comment type="caution">
    <text evidence="2">The sequence shown here is derived from an EMBL/GenBank/DDBJ whole genome shotgun (WGS) entry which is preliminary data.</text>
</comment>
<keyword evidence="5" id="KW-1185">Reference proteome</keyword>
<accession>D1NX28</accession>
<evidence type="ECO:0000313" key="2">
    <source>
        <dbReference type="EMBL" id="EFA22088.1"/>
    </source>
</evidence>
<sequence length="255" mass="28515">MANEYEFSVREKKRRPRKGLSRFKLKVIAAVLLFLGAASTTLFPYWLGTPDANNMTSLTVSVLSEIASWVAVPMYAWFVYSGYQYTHNAVLYGVRLLVLALVCEVPYDLMVSGHAISMGAQNPVWGLLISLIVIGLLDLLRAYSRSMQIILSVIVVLVGLAWSWLFRVGDTGLVINIGVMSVLFTLIFYFFDGRENTMMLTAGFFGAMMMIAPAVGVAILHYRNDETGARHSWTKWVWYAVYPVILLVCAPLHAL</sequence>
<feature type="transmembrane region" description="Helical" evidence="1">
    <location>
        <begin position="147"/>
        <end position="166"/>
    </location>
</feature>
<dbReference type="RefSeq" id="WP_006295921.1">
    <property type="nucleotide sequence ID" value="NZ_ABXB03000008.1"/>
</dbReference>
<feature type="transmembrane region" description="Helical" evidence="1">
    <location>
        <begin position="203"/>
        <end position="224"/>
    </location>
</feature>
<feature type="transmembrane region" description="Helical" evidence="1">
    <location>
        <begin position="122"/>
        <end position="140"/>
    </location>
</feature>
<feature type="transmembrane region" description="Helical" evidence="1">
    <location>
        <begin position="172"/>
        <end position="191"/>
    </location>
</feature>
<dbReference type="Proteomes" id="UP000029074">
    <property type="component" value="Unassembled WGS sequence"/>
</dbReference>
<feature type="transmembrane region" description="Helical" evidence="1">
    <location>
        <begin position="90"/>
        <end position="110"/>
    </location>
</feature>
<keyword evidence="1" id="KW-1133">Transmembrane helix</keyword>
<dbReference type="EMBL" id="JGYW01000003">
    <property type="protein sequence ID" value="KFI59345.1"/>
    <property type="molecule type" value="Genomic_DNA"/>
</dbReference>
<keyword evidence="1" id="KW-0812">Transmembrane</keyword>
<dbReference type="AlphaFoldDB" id="D1NX28"/>
<feature type="transmembrane region" description="Helical" evidence="1">
    <location>
        <begin position="23"/>
        <end position="46"/>
    </location>
</feature>
<dbReference type="Proteomes" id="UP000003656">
    <property type="component" value="Unassembled WGS sequence"/>
</dbReference>
<evidence type="ECO:0000313" key="4">
    <source>
        <dbReference type="Proteomes" id="UP000003656"/>
    </source>
</evidence>
<protein>
    <submittedName>
        <fullName evidence="3">ABC transporter permease</fullName>
    </submittedName>
</protein>
<dbReference type="STRING" id="561180.BIFGAL_04436"/>
<proteinExistence type="predicted"/>
<organism evidence="2 4">
    <name type="scientific">Bifidobacterium gallicum DSM 20093 = LMG 11596</name>
    <dbReference type="NCBI Taxonomy" id="561180"/>
    <lineage>
        <taxon>Bacteria</taxon>
        <taxon>Bacillati</taxon>
        <taxon>Actinomycetota</taxon>
        <taxon>Actinomycetes</taxon>
        <taxon>Bifidobacteriales</taxon>
        <taxon>Bifidobacteriaceae</taxon>
        <taxon>Bifidobacterium</taxon>
    </lineage>
</organism>
<evidence type="ECO:0000313" key="3">
    <source>
        <dbReference type="EMBL" id="KFI59345.1"/>
    </source>
</evidence>
<reference evidence="2 4" key="1">
    <citation type="submission" date="2009-11" db="EMBL/GenBank/DDBJ databases">
        <authorList>
            <person name="Weinstock G."/>
            <person name="Sodergren E."/>
            <person name="Clifton S."/>
            <person name="Fulton L."/>
            <person name="Fulton B."/>
            <person name="Courtney L."/>
            <person name="Fronick C."/>
            <person name="Harrison M."/>
            <person name="Strong C."/>
            <person name="Farmer C."/>
            <person name="Delahaunty K."/>
            <person name="Markovic C."/>
            <person name="Hall O."/>
            <person name="Minx P."/>
            <person name="Tomlinson C."/>
            <person name="Mitreva M."/>
            <person name="Nelson J."/>
            <person name="Hou S."/>
            <person name="Wollam A."/>
            <person name="Pepin K.H."/>
            <person name="Johnson M."/>
            <person name="Bhonagiri V."/>
            <person name="Nash W.E."/>
            <person name="Warren W."/>
            <person name="Chinwalla A."/>
            <person name="Mardis E.R."/>
            <person name="Wilson R.K."/>
        </authorList>
    </citation>
    <scope>NUCLEOTIDE SEQUENCE [LARGE SCALE GENOMIC DNA]</scope>
    <source>
        <strain evidence="2 4">DSM 20093</strain>
    </source>
</reference>
<keyword evidence="1" id="KW-0472">Membrane</keyword>